<dbReference type="Proteomes" id="UP000315235">
    <property type="component" value="Unassembled WGS sequence"/>
</dbReference>
<dbReference type="OrthoDB" id="9804951at2"/>
<organism evidence="2 3">
    <name type="scientific">Pseudomonas mangiferae</name>
    <dbReference type="NCBI Taxonomy" id="2593654"/>
    <lineage>
        <taxon>Bacteria</taxon>
        <taxon>Pseudomonadati</taxon>
        <taxon>Pseudomonadota</taxon>
        <taxon>Gammaproteobacteria</taxon>
        <taxon>Pseudomonadales</taxon>
        <taxon>Pseudomonadaceae</taxon>
        <taxon>Pseudomonas</taxon>
    </lineage>
</organism>
<dbReference type="Gene3D" id="3.20.20.450">
    <property type="entry name" value="EAL domain"/>
    <property type="match status" value="1"/>
</dbReference>
<dbReference type="PANTHER" id="PTHR33121:SF19">
    <property type="entry name" value="CYCLIC DI-GMP PHOSPHODIESTERASE PA2567"/>
    <property type="match status" value="1"/>
</dbReference>
<dbReference type="SUPFAM" id="SSF55073">
    <property type="entry name" value="Nucleotide cyclase"/>
    <property type="match status" value="1"/>
</dbReference>
<dbReference type="InterPro" id="IPR050706">
    <property type="entry name" value="Cyclic-di-GMP_PDE-like"/>
</dbReference>
<dbReference type="InterPro" id="IPR043128">
    <property type="entry name" value="Rev_trsase/Diguanyl_cyclase"/>
</dbReference>
<feature type="domain" description="EAL" evidence="1">
    <location>
        <begin position="339"/>
        <end position="593"/>
    </location>
</feature>
<dbReference type="InterPro" id="IPR000160">
    <property type="entry name" value="GGDEF_dom"/>
</dbReference>
<name>A0A553H2D3_9PSED</name>
<reference evidence="2 3" key="1">
    <citation type="submission" date="2019-07" db="EMBL/GenBank/DDBJ databases">
        <title>Pseudomonas mangiferae sp. nov., isolated from bark of mango tree in Thailand.</title>
        <authorList>
            <person name="Srisuk N."/>
            <person name="Anurat P."/>
        </authorList>
    </citation>
    <scope>NUCLEOTIDE SEQUENCE [LARGE SCALE GENOMIC DNA]</scope>
    <source>
        <strain evidence="2 3">DMKU_BBB3-04</strain>
    </source>
</reference>
<dbReference type="InterPro" id="IPR029787">
    <property type="entry name" value="Nucleotide_cyclase"/>
</dbReference>
<dbReference type="Gene3D" id="3.30.450.40">
    <property type="match status" value="1"/>
</dbReference>
<dbReference type="SMART" id="SM00052">
    <property type="entry name" value="EAL"/>
    <property type="match status" value="1"/>
</dbReference>
<accession>A0A553H2D3</accession>
<dbReference type="InterPro" id="IPR035919">
    <property type="entry name" value="EAL_sf"/>
</dbReference>
<dbReference type="EMBL" id="VJOY01000003">
    <property type="protein sequence ID" value="TRX75915.1"/>
    <property type="molecule type" value="Genomic_DNA"/>
</dbReference>
<evidence type="ECO:0000313" key="3">
    <source>
        <dbReference type="Proteomes" id="UP000315235"/>
    </source>
</evidence>
<evidence type="ECO:0000313" key="2">
    <source>
        <dbReference type="EMBL" id="TRX75915.1"/>
    </source>
</evidence>
<dbReference type="GO" id="GO:0071111">
    <property type="term" value="F:cyclic-guanylate-specific phosphodiesterase activity"/>
    <property type="evidence" value="ECO:0007669"/>
    <property type="project" value="InterPro"/>
</dbReference>
<protein>
    <submittedName>
        <fullName evidence="2">EAL domain-containing protein</fullName>
    </submittedName>
</protein>
<proteinExistence type="predicted"/>
<dbReference type="Pfam" id="PF01590">
    <property type="entry name" value="GAF"/>
    <property type="match status" value="1"/>
</dbReference>
<dbReference type="Pfam" id="PF00563">
    <property type="entry name" value="EAL"/>
    <property type="match status" value="1"/>
</dbReference>
<dbReference type="Pfam" id="PF00990">
    <property type="entry name" value="GGDEF"/>
    <property type="match status" value="1"/>
</dbReference>
<dbReference type="SMART" id="SM00267">
    <property type="entry name" value="GGDEF"/>
    <property type="match status" value="1"/>
</dbReference>
<dbReference type="Gene3D" id="3.30.70.270">
    <property type="match status" value="1"/>
</dbReference>
<gene>
    <name evidence="2" type="ORF">FM069_05625</name>
</gene>
<dbReference type="InterPro" id="IPR029016">
    <property type="entry name" value="GAF-like_dom_sf"/>
</dbReference>
<dbReference type="SUPFAM" id="SSF141868">
    <property type="entry name" value="EAL domain-like"/>
    <property type="match status" value="1"/>
</dbReference>
<dbReference type="InterPro" id="IPR003018">
    <property type="entry name" value="GAF"/>
</dbReference>
<evidence type="ECO:0000259" key="1">
    <source>
        <dbReference type="PROSITE" id="PS50883"/>
    </source>
</evidence>
<sequence>MESSPMIPENEQRRLVRVKELYQLERDGDEEFDCIAALAARLFKASIALISIVDEKRQWFCARVGITTHETPRHHSFCAHAILGDELFEVCDARLDARFHKNPLVLGEPQIRYYAGIPLWTDDGLALGSLCIIDDQPRPPMEPEERALLQTLAQLAMKRINSLRAINYIDSPTGLLNRLRLQEDVQRLLDTGEQPMWLVAADVVSPVFLNEIVKALGYVFSTELMLRIKERLQLLMPPATPLYKLSPTRFAFILRGDDAESRRATALFSTILEAFREEVVCDNIPIRTQLGLGVLRMRPQGEGRADWLRCLISTADHARATGTGWRFYSEQRDRAQLRAFGLLNALPTALKSEDQLSLHYQPKLDLRSGECTSVEALLRWTHPTLGEVSPMEFIPLAEKTALIRPISLWVMNQGLRQIAEWRRQGWRFGLALNISALDLEDEAFVDHLFPLLDHYSVEPEQLELELTESTLMKRPEMVKTQLERLVARGIHLAIDDFGAGYSNWAYLREIAARSLKLDQSFARSLDSSERSREIVKTMIQLARSLGYRVVAEGIENESTYRLLREWQCDEGQGYYLALPMPADDLIAWLDAHQQRNE</sequence>
<dbReference type="SUPFAM" id="SSF55781">
    <property type="entry name" value="GAF domain-like"/>
    <property type="match status" value="1"/>
</dbReference>
<dbReference type="CDD" id="cd01948">
    <property type="entry name" value="EAL"/>
    <property type="match status" value="1"/>
</dbReference>
<dbReference type="PROSITE" id="PS50883">
    <property type="entry name" value="EAL"/>
    <property type="match status" value="1"/>
</dbReference>
<dbReference type="PANTHER" id="PTHR33121">
    <property type="entry name" value="CYCLIC DI-GMP PHOSPHODIESTERASE PDEF"/>
    <property type="match status" value="1"/>
</dbReference>
<dbReference type="AlphaFoldDB" id="A0A553H2D3"/>
<keyword evidence="3" id="KW-1185">Reference proteome</keyword>
<dbReference type="InterPro" id="IPR001633">
    <property type="entry name" value="EAL_dom"/>
</dbReference>
<comment type="caution">
    <text evidence="2">The sequence shown here is derived from an EMBL/GenBank/DDBJ whole genome shotgun (WGS) entry which is preliminary data.</text>
</comment>